<dbReference type="SUPFAM" id="SSF52777">
    <property type="entry name" value="CoA-dependent acyltransferases"/>
    <property type="match status" value="2"/>
</dbReference>
<dbReference type="GO" id="GO:0017000">
    <property type="term" value="P:antibiotic biosynthetic process"/>
    <property type="evidence" value="ECO:0007669"/>
    <property type="project" value="UniProtKB-KW"/>
</dbReference>
<dbReference type="GO" id="GO:0031177">
    <property type="term" value="F:phosphopantetheine binding"/>
    <property type="evidence" value="ECO:0007669"/>
    <property type="project" value="TreeGrafter"/>
</dbReference>
<dbReference type="AlphaFoldDB" id="M9LJL1"/>
<dbReference type="FunFam" id="3.30.300.30:FF:000010">
    <property type="entry name" value="Enterobactin synthetase component F"/>
    <property type="match status" value="1"/>
</dbReference>
<dbReference type="InterPro" id="IPR010071">
    <property type="entry name" value="AA_adenyl_dom"/>
</dbReference>
<gene>
    <name evidence="10" type="ORF">PPOP_2792</name>
</gene>
<dbReference type="Pfam" id="PF00501">
    <property type="entry name" value="AMP-binding"/>
    <property type="match status" value="1"/>
</dbReference>
<evidence type="ECO:0000256" key="3">
    <source>
        <dbReference type="ARBA" id="ARBA00022450"/>
    </source>
</evidence>
<dbReference type="GO" id="GO:0005829">
    <property type="term" value="C:cytosol"/>
    <property type="evidence" value="ECO:0007669"/>
    <property type="project" value="TreeGrafter"/>
</dbReference>
<keyword evidence="5" id="KW-0436">Ligase</keyword>
<dbReference type="InterPro" id="IPR045851">
    <property type="entry name" value="AMP-bd_C_sf"/>
</dbReference>
<keyword evidence="8" id="KW-0511">Multifunctional enzyme</keyword>
<evidence type="ECO:0000256" key="8">
    <source>
        <dbReference type="ARBA" id="ARBA00023268"/>
    </source>
</evidence>
<comment type="cofactor">
    <cofactor evidence="1">
        <name>pantetheine 4'-phosphate</name>
        <dbReference type="ChEBI" id="CHEBI:47942"/>
    </cofactor>
</comment>
<dbReference type="Gene3D" id="1.10.1200.10">
    <property type="entry name" value="ACP-like"/>
    <property type="match status" value="1"/>
</dbReference>
<dbReference type="PANTHER" id="PTHR45527">
    <property type="entry name" value="NONRIBOSOMAL PEPTIDE SYNTHETASE"/>
    <property type="match status" value="1"/>
</dbReference>
<sequence>MSVIPFTTEQLTGFDAHTFEIPSAIVNGLELLARTRSVTLEAAVGVAWSGLVARYDNAEEVMLHAMASQSRDGVQVAVRPEETLWSAAQTLCTSLQTGGQEPGAGGDITTCCWCQDAEVPGRMRADTSAGDLHGRIWGREVALRAPYLFTIYYRPERFSPDAAKQMGQQFNQMLSEAVHAPDKPIGAWDLLAKEEVQRYIERHNGTKYPYPKHRTVASLFEEQAARLPDEPAIIEEGRQFTYKELNLAANRLAHYLRKQGVTREQAVGILAERTAEMVIGILAIIKAGGAYVPIDPNYPQDRIQYLLEDSGVRLVMTSAGLSGCLPADVEQVPLEGTAWANQPDHNPEPVGGAKDLICLIYTSGSTGRPKGVMVTHRNVVRLVKNTNYVDFQAGDRILQAGALVFDASIFEIWGSLLNGIGLVLVDKTTILDSRQLEEALRRFGITTLLLTTALFQQLVDRNPAIFKPLRQLLIGGELMSPKHFYQAARECAPIRVLNAYGPTENTTISTCYELKEEREGPIPIGTPIRNSTIYVVNAHGKLQPTGAAGELWVGGDGVARGYLNRDDLTEKMFIDSPFVPGERIYKTGDLVRFGADGQLEFVGRKDHQVKIRGFRMEPGEIEARIHSHRQVKETLVTAFEESPGQKALCAYVVAEGGLDATGLRAYLAQRLPEYMVPAYFMFLKRMPLTINGKIDRAKLPRPERQERAAVHYAAPTNETERKLAAIWEELLGVEPIGIDDHFFELGGHSLKVAQLQARMYETFQVALPFKLLFEMPYIRPLASLIAQMEQGGFEAIEPAPDKPHYRLAPAQQRMYALQQRKDIGMAYHVPLLYRLPGECDPQRLEQALRKLVERHAALRTSFHWEDGEVVQRVHPV</sequence>
<keyword evidence="11" id="KW-1185">Reference proteome</keyword>
<keyword evidence="6" id="KW-0677">Repeat</keyword>
<reference evidence="10 11" key="1">
    <citation type="submission" date="2012-10" db="EMBL/GenBank/DDBJ databases">
        <title>Draft Genome Sequence of Paenibacillus popilliae ATCC 14706T.</title>
        <authorList>
            <person name="Iiyama K."/>
            <person name="Mori K."/>
            <person name="Mon H."/>
            <person name="Chieda Y."/>
            <person name="Lee J.M."/>
            <person name="Kusakabe T."/>
            <person name="Tashiro K."/>
            <person name="Asano S."/>
            <person name="Yasunaga-Aoki C."/>
            <person name="Shimizu S."/>
        </authorList>
    </citation>
    <scope>NUCLEOTIDE SEQUENCE [LARGE SCALE GENOMIC DNA]</scope>
    <source>
        <strain evidence="10 11">ATCC 14706</strain>
    </source>
</reference>
<dbReference type="FunFam" id="2.30.38.10:FF:000001">
    <property type="entry name" value="Non-ribosomal peptide synthetase PvdI"/>
    <property type="match status" value="1"/>
</dbReference>
<proteinExistence type="inferred from homology"/>
<dbReference type="InterPro" id="IPR020845">
    <property type="entry name" value="AMP-binding_CS"/>
</dbReference>
<dbReference type="EMBL" id="BALG01000214">
    <property type="protein sequence ID" value="GAC43425.1"/>
    <property type="molecule type" value="Genomic_DNA"/>
</dbReference>
<dbReference type="GO" id="GO:0043041">
    <property type="term" value="P:amino acid activation for nonribosomal peptide biosynthetic process"/>
    <property type="evidence" value="ECO:0007669"/>
    <property type="project" value="TreeGrafter"/>
</dbReference>
<comment type="caution">
    <text evidence="10">The sequence shown here is derived from an EMBL/GenBank/DDBJ whole genome shotgun (WGS) entry which is preliminary data.</text>
</comment>
<dbReference type="NCBIfam" id="TIGR01733">
    <property type="entry name" value="AA-adenyl-dom"/>
    <property type="match status" value="1"/>
</dbReference>
<dbReference type="Pfam" id="PF00668">
    <property type="entry name" value="Condensation"/>
    <property type="match status" value="1"/>
</dbReference>
<dbReference type="Pfam" id="PF13193">
    <property type="entry name" value="AMP-binding_C"/>
    <property type="match status" value="1"/>
</dbReference>
<evidence type="ECO:0000256" key="7">
    <source>
        <dbReference type="ARBA" id="ARBA00023194"/>
    </source>
</evidence>
<dbReference type="PROSITE" id="PS50075">
    <property type="entry name" value="CARRIER"/>
    <property type="match status" value="1"/>
</dbReference>
<evidence type="ECO:0000256" key="5">
    <source>
        <dbReference type="ARBA" id="ARBA00022598"/>
    </source>
</evidence>
<evidence type="ECO:0000256" key="6">
    <source>
        <dbReference type="ARBA" id="ARBA00022737"/>
    </source>
</evidence>
<dbReference type="GO" id="GO:0008610">
    <property type="term" value="P:lipid biosynthetic process"/>
    <property type="evidence" value="ECO:0007669"/>
    <property type="project" value="UniProtKB-ARBA"/>
</dbReference>
<dbReference type="InterPro" id="IPR000873">
    <property type="entry name" value="AMP-dep_synth/lig_dom"/>
</dbReference>
<evidence type="ECO:0000256" key="2">
    <source>
        <dbReference type="ARBA" id="ARBA00006432"/>
    </source>
</evidence>
<keyword evidence="3" id="KW-0596">Phosphopantetheine</keyword>
<dbReference type="GO" id="GO:0044550">
    <property type="term" value="P:secondary metabolite biosynthetic process"/>
    <property type="evidence" value="ECO:0007669"/>
    <property type="project" value="UniProtKB-ARBA"/>
</dbReference>
<dbReference type="SUPFAM" id="SSF47336">
    <property type="entry name" value="ACP-like"/>
    <property type="match status" value="1"/>
</dbReference>
<feature type="domain" description="Carrier" evidence="9">
    <location>
        <begin position="714"/>
        <end position="789"/>
    </location>
</feature>
<dbReference type="Gene3D" id="3.40.50.980">
    <property type="match status" value="2"/>
</dbReference>
<evidence type="ECO:0000313" key="11">
    <source>
        <dbReference type="Proteomes" id="UP000029453"/>
    </source>
</evidence>
<dbReference type="GO" id="GO:0016874">
    <property type="term" value="F:ligase activity"/>
    <property type="evidence" value="ECO:0007669"/>
    <property type="project" value="UniProtKB-KW"/>
</dbReference>
<protein>
    <submittedName>
        <fullName evidence="10">Non-ribosomal peptide synthetase module</fullName>
    </submittedName>
</protein>
<name>M9LJL1_PAEPP</name>
<dbReference type="InterPro" id="IPR009081">
    <property type="entry name" value="PP-bd_ACP"/>
</dbReference>
<dbReference type="PROSITE" id="PS00455">
    <property type="entry name" value="AMP_BINDING"/>
    <property type="match status" value="1"/>
</dbReference>
<dbReference type="Gene3D" id="3.30.559.30">
    <property type="entry name" value="Nonribosomal peptide synthetase, condensation domain"/>
    <property type="match status" value="1"/>
</dbReference>
<dbReference type="PANTHER" id="PTHR45527:SF1">
    <property type="entry name" value="FATTY ACID SYNTHASE"/>
    <property type="match status" value="1"/>
</dbReference>
<dbReference type="CDD" id="cd12117">
    <property type="entry name" value="A_NRPS_Srf_like"/>
    <property type="match status" value="1"/>
</dbReference>
<comment type="similarity">
    <text evidence="2">Belongs to the ATP-dependent AMP-binding enzyme family.</text>
</comment>
<evidence type="ECO:0000313" key="10">
    <source>
        <dbReference type="EMBL" id="GAC43425.1"/>
    </source>
</evidence>
<dbReference type="FunFam" id="3.40.50.980:FF:000001">
    <property type="entry name" value="Non-ribosomal peptide synthetase"/>
    <property type="match status" value="1"/>
</dbReference>
<dbReference type="OrthoDB" id="9765680at2"/>
<accession>M9LJL1</accession>
<dbReference type="FunFam" id="1.10.1200.10:FF:000005">
    <property type="entry name" value="Nonribosomal peptide synthetase 1"/>
    <property type="match status" value="1"/>
</dbReference>
<dbReference type="InterPro" id="IPR036736">
    <property type="entry name" value="ACP-like_sf"/>
</dbReference>
<feature type="non-terminal residue" evidence="10">
    <location>
        <position position="876"/>
    </location>
</feature>
<dbReference type="FunFam" id="3.40.50.12780:FF:000012">
    <property type="entry name" value="Non-ribosomal peptide synthetase"/>
    <property type="match status" value="1"/>
</dbReference>
<keyword evidence="7" id="KW-0045">Antibiotic biosynthesis</keyword>
<dbReference type="Gene3D" id="3.30.559.10">
    <property type="entry name" value="Chloramphenicol acetyltransferase-like domain"/>
    <property type="match status" value="1"/>
</dbReference>
<organism evidence="10 11">
    <name type="scientific">Paenibacillus popilliae ATCC 14706</name>
    <dbReference type="NCBI Taxonomy" id="1212764"/>
    <lineage>
        <taxon>Bacteria</taxon>
        <taxon>Bacillati</taxon>
        <taxon>Bacillota</taxon>
        <taxon>Bacilli</taxon>
        <taxon>Bacillales</taxon>
        <taxon>Paenibacillaceae</taxon>
        <taxon>Paenibacillus</taxon>
    </lineage>
</organism>
<dbReference type="RefSeq" id="WP_006287077.1">
    <property type="nucleotide sequence ID" value="NZ_BALG01000214.1"/>
</dbReference>
<dbReference type="SUPFAM" id="SSF56801">
    <property type="entry name" value="Acetyl-CoA synthetase-like"/>
    <property type="match status" value="1"/>
</dbReference>
<dbReference type="Gene3D" id="2.30.38.10">
    <property type="entry name" value="Luciferase, Domain 3"/>
    <property type="match status" value="1"/>
</dbReference>
<dbReference type="InterPro" id="IPR001242">
    <property type="entry name" value="Condensation_dom"/>
</dbReference>
<dbReference type="InterPro" id="IPR025110">
    <property type="entry name" value="AMP-bd_C"/>
</dbReference>
<keyword evidence="4" id="KW-0597">Phosphoprotein</keyword>
<dbReference type="InterPro" id="IPR023213">
    <property type="entry name" value="CAT-like_dom_sf"/>
</dbReference>
<evidence type="ECO:0000256" key="4">
    <source>
        <dbReference type="ARBA" id="ARBA00022553"/>
    </source>
</evidence>
<dbReference type="Pfam" id="PF00550">
    <property type="entry name" value="PP-binding"/>
    <property type="match status" value="1"/>
</dbReference>
<dbReference type="Gene3D" id="3.30.300.30">
    <property type="match status" value="1"/>
</dbReference>
<evidence type="ECO:0000256" key="1">
    <source>
        <dbReference type="ARBA" id="ARBA00001957"/>
    </source>
</evidence>
<dbReference type="Proteomes" id="UP000029453">
    <property type="component" value="Unassembled WGS sequence"/>
</dbReference>
<evidence type="ECO:0000259" key="9">
    <source>
        <dbReference type="PROSITE" id="PS50075"/>
    </source>
</evidence>